<reference evidence="2 3" key="1">
    <citation type="submission" date="2015-11" db="EMBL/GenBank/DDBJ databases">
        <title>Genomic analysis of 38 Legionella species identifies large and diverse effector repertoires.</title>
        <authorList>
            <person name="Burstein D."/>
            <person name="Amaro F."/>
            <person name="Zusman T."/>
            <person name="Lifshitz Z."/>
            <person name="Cohen O."/>
            <person name="Gilbert J.A."/>
            <person name="Pupko T."/>
            <person name="Shuman H.A."/>
            <person name="Segal G."/>
        </authorList>
    </citation>
    <scope>NUCLEOTIDE SEQUENCE [LARGE SCALE GENOMIC DNA]</scope>
    <source>
        <strain evidence="2 3">WIGA</strain>
    </source>
</reference>
<accession>A0A0W0S0V8</accession>
<gene>
    <name evidence="2" type="ORF">Lboz_0456</name>
</gene>
<dbReference type="GO" id="GO:0044161">
    <property type="term" value="C:host cell cytoplasmic vesicle"/>
    <property type="evidence" value="ECO:0007669"/>
    <property type="project" value="InterPro"/>
</dbReference>
<dbReference type="Gene3D" id="1.10.555.10">
    <property type="entry name" value="Rho GTPase activation protein"/>
    <property type="match status" value="1"/>
</dbReference>
<dbReference type="STRING" id="447.Lboz_0456"/>
<dbReference type="AlphaFoldDB" id="A0A0W0S0V8"/>
<keyword evidence="3" id="KW-1185">Reference proteome</keyword>
<feature type="domain" description="Rho-GAP" evidence="1">
    <location>
        <begin position="1"/>
        <end position="159"/>
    </location>
</feature>
<dbReference type="InterPro" id="IPR028057">
    <property type="entry name" value="DrrA_P4M"/>
</dbReference>
<dbReference type="Pfam" id="PF14860">
    <property type="entry name" value="DrrA_P4M"/>
    <property type="match status" value="1"/>
</dbReference>
<dbReference type="PROSITE" id="PS50238">
    <property type="entry name" value="RHOGAP"/>
    <property type="match status" value="1"/>
</dbReference>
<name>A0A0W0S0V8_LEGBO</name>
<dbReference type="Pfam" id="PF00620">
    <property type="entry name" value="RhoGAP"/>
    <property type="match status" value="1"/>
</dbReference>
<sequence>MDSKIAEIQKGKMDFATLTQLEQAALLKAVIRELQNIGEPLFSYEKFDNLKKAQEQIHATQKERGASFDKATSEYNDLRNHLFNEGSDINKKIAFRLLVLLNNVSAKPKAKMPAANLAIVMAPNLLKVPSSIPLQAQGLIALSMNGICTDLIEKIREIIKPNLYLQGTHYEAEVRDPSENRFHIFNADGNKLGGEYKGLKGDYLKSRILLNFKSQLEKATSENIDNVVGTLENSPKHNVLATSQGFTTWFFNRDTSSIKAFREMVAERRSDLEFEKGLAMN</sequence>
<evidence type="ECO:0000259" key="1">
    <source>
        <dbReference type="PROSITE" id="PS50238"/>
    </source>
</evidence>
<dbReference type="InterPro" id="IPR000198">
    <property type="entry name" value="RhoGAP_dom"/>
</dbReference>
<protein>
    <recommendedName>
        <fullName evidence="1">Rho-GAP domain-containing protein</fullName>
    </recommendedName>
</protein>
<evidence type="ECO:0000313" key="3">
    <source>
        <dbReference type="Proteomes" id="UP000054695"/>
    </source>
</evidence>
<dbReference type="InterPro" id="IPR008936">
    <property type="entry name" value="Rho_GTPase_activation_prot"/>
</dbReference>
<dbReference type="Proteomes" id="UP000054695">
    <property type="component" value="Unassembled WGS sequence"/>
</dbReference>
<proteinExistence type="predicted"/>
<dbReference type="Gene3D" id="1.20.1280.280">
    <property type="match status" value="1"/>
</dbReference>
<dbReference type="SUPFAM" id="SSF48350">
    <property type="entry name" value="GTPase activation domain, GAP"/>
    <property type="match status" value="1"/>
</dbReference>
<evidence type="ECO:0000313" key="2">
    <source>
        <dbReference type="EMBL" id="KTC76701.1"/>
    </source>
</evidence>
<dbReference type="InterPro" id="IPR038346">
    <property type="entry name" value="DrrA_PI4P-bd_sf"/>
</dbReference>
<dbReference type="GO" id="GO:0007165">
    <property type="term" value="P:signal transduction"/>
    <property type="evidence" value="ECO:0007669"/>
    <property type="project" value="InterPro"/>
</dbReference>
<dbReference type="EMBL" id="LNXU01000003">
    <property type="protein sequence ID" value="KTC76701.1"/>
    <property type="molecule type" value="Genomic_DNA"/>
</dbReference>
<dbReference type="GO" id="GO:0031267">
    <property type="term" value="F:small GTPase binding"/>
    <property type="evidence" value="ECO:0007669"/>
    <property type="project" value="InterPro"/>
</dbReference>
<dbReference type="PATRIC" id="fig|447.4.peg.488"/>
<comment type="caution">
    <text evidence="2">The sequence shown here is derived from an EMBL/GenBank/DDBJ whole genome shotgun (WGS) entry which is preliminary data.</text>
</comment>
<organism evidence="2 3">
    <name type="scientific">Legionella bozemanae</name>
    <name type="common">Fluoribacter bozemanae</name>
    <dbReference type="NCBI Taxonomy" id="447"/>
    <lineage>
        <taxon>Bacteria</taxon>
        <taxon>Pseudomonadati</taxon>
        <taxon>Pseudomonadota</taxon>
        <taxon>Gammaproteobacteria</taxon>
        <taxon>Legionellales</taxon>
        <taxon>Legionellaceae</taxon>
        <taxon>Legionella</taxon>
    </lineage>
</organism>